<dbReference type="InterPro" id="IPR000160">
    <property type="entry name" value="GGDEF_dom"/>
</dbReference>
<dbReference type="SUPFAM" id="SSF55073">
    <property type="entry name" value="Nucleotide cyclase"/>
    <property type="match status" value="1"/>
</dbReference>
<accession>A0A9X4MIN0</accession>
<dbReference type="InterPro" id="IPR035965">
    <property type="entry name" value="PAS-like_dom_sf"/>
</dbReference>
<dbReference type="InterPro" id="IPR029787">
    <property type="entry name" value="Nucleotide_cyclase"/>
</dbReference>
<feature type="domain" description="GGDEF" evidence="3">
    <location>
        <begin position="324"/>
        <end position="448"/>
    </location>
</feature>
<sequence>MAQEEAFPEIDAVQGQRAGMAFLAGSRFSETFLDCANDLIQSIDRGGRFLYVNKKWRETLGYDASEVAALTIFDVLDPACREQCATLFRDIAAGKILHSYEVVFVAKDGRKIPVEGRISTDFRDGELFATRGIFRDISRRKEAEDLLRDQKLLTEKLIRYSAVPIFVLDPQHRVTDWNRACELLTGISATEMVGTSNHWQGFYTEKRPCLADLVIDPVSPNAHASLYTAAQNSELQEEGLHAEGWLDAVRGERRYISSDAVPIYNRNRELVAVIQTLHDLTERKKMEEELLRLATIDTLTGIYNRGKVEDALRQEMARAARYESPLAILLFDLDEFKKVNDTHGHSIGDLVLKAVATSVGKQLRKTDMLGRWGGEEFMVLCPGIMAEDAVAIAEKLRQQIEGLPFGVTISCGLAGYRPGDTLDALINRADKALYGAKYAGRNRVRLTV</sequence>
<dbReference type="AlphaFoldDB" id="A0A9X4MIN0"/>
<dbReference type="Proteomes" id="UP001154240">
    <property type="component" value="Unassembled WGS sequence"/>
</dbReference>
<evidence type="ECO:0000259" key="2">
    <source>
        <dbReference type="PROSITE" id="PS50113"/>
    </source>
</evidence>
<dbReference type="FunFam" id="3.30.70.270:FF:000001">
    <property type="entry name" value="Diguanylate cyclase domain protein"/>
    <property type="match status" value="1"/>
</dbReference>
<comment type="caution">
    <text evidence="4">The sequence shown here is derived from an EMBL/GenBank/DDBJ whole genome shotgun (WGS) entry which is preliminary data.</text>
</comment>
<feature type="domain" description="PAS" evidence="1">
    <location>
        <begin position="150"/>
        <end position="196"/>
    </location>
</feature>
<dbReference type="PANTHER" id="PTHR44757:SF2">
    <property type="entry name" value="BIOFILM ARCHITECTURE MAINTENANCE PROTEIN MBAA"/>
    <property type="match status" value="1"/>
</dbReference>
<dbReference type="InterPro" id="IPR000700">
    <property type="entry name" value="PAS-assoc_C"/>
</dbReference>
<evidence type="ECO:0000259" key="1">
    <source>
        <dbReference type="PROSITE" id="PS50112"/>
    </source>
</evidence>
<dbReference type="SMART" id="SM00091">
    <property type="entry name" value="PAS"/>
    <property type="match status" value="2"/>
</dbReference>
<proteinExistence type="predicted"/>
<dbReference type="InterPro" id="IPR043128">
    <property type="entry name" value="Rev_trsase/Diguanyl_cyclase"/>
</dbReference>
<dbReference type="CDD" id="cd00130">
    <property type="entry name" value="PAS"/>
    <property type="match status" value="2"/>
</dbReference>
<dbReference type="SUPFAM" id="SSF55785">
    <property type="entry name" value="PYP-like sensor domain (PAS domain)"/>
    <property type="match status" value="2"/>
</dbReference>
<dbReference type="InterPro" id="IPR052155">
    <property type="entry name" value="Biofilm_reg_signaling"/>
</dbReference>
<protein>
    <submittedName>
        <fullName evidence="4">Diguanylate cyclase</fullName>
        <ecNumber evidence="4">2.7.7.65</ecNumber>
    </submittedName>
</protein>
<feature type="domain" description="PAC" evidence="2">
    <location>
        <begin position="98"/>
        <end position="149"/>
    </location>
</feature>
<dbReference type="PROSITE" id="PS50113">
    <property type="entry name" value="PAC"/>
    <property type="match status" value="2"/>
</dbReference>
<feature type="domain" description="PAS" evidence="1">
    <location>
        <begin position="33"/>
        <end position="95"/>
    </location>
</feature>
<dbReference type="InterPro" id="IPR013656">
    <property type="entry name" value="PAS_4"/>
</dbReference>
<feature type="domain" description="PAC" evidence="2">
    <location>
        <begin position="240"/>
        <end position="292"/>
    </location>
</feature>
<dbReference type="Gene3D" id="3.30.70.270">
    <property type="match status" value="1"/>
</dbReference>
<evidence type="ECO:0000313" key="5">
    <source>
        <dbReference type="Proteomes" id="UP001154240"/>
    </source>
</evidence>
<dbReference type="Pfam" id="PF00990">
    <property type="entry name" value="GGDEF"/>
    <property type="match status" value="1"/>
</dbReference>
<evidence type="ECO:0000259" key="3">
    <source>
        <dbReference type="PROSITE" id="PS50887"/>
    </source>
</evidence>
<dbReference type="RefSeq" id="WP_307633890.1">
    <property type="nucleotide sequence ID" value="NZ_JAPHEH010000001.1"/>
</dbReference>
<dbReference type="InterPro" id="IPR000014">
    <property type="entry name" value="PAS"/>
</dbReference>
<dbReference type="Gene3D" id="3.30.450.20">
    <property type="entry name" value="PAS domain"/>
    <property type="match status" value="2"/>
</dbReference>
<dbReference type="CDD" id="cd01949">
    <property type="entry name" value="GGDEF"/>
    <property type="match status" value="1"/>
</dbReference>
<dbReference type="PANTHER" id="PTHR44757">
    <property type="entry name" value="DIGUANYLATE CYCLASE DGCP"/>
    <property type="match status" value="1"/>
</dbReference>
<dbReference type="EC" id="2.7.7.65" evidence="4"/>
<dbReference type="SMART" id="SM00086">
    <property type="entry name" value="PAC"/>
    <property type="match status" value="2"/>
</dbReference>
<dbReference type="GO" id="GO:0052621">
    <property type="term" value="F:diguanylate cyclase activity"/>
    <property type="evidence" value="ECO:0007669"/>
    <property type="project" value="UniProtKB-EC"/>
</dbReference>
<reference evidence="4" key="1">
    <citation type="journal article" date="2022" name="bioRxiv">
        <title>Thiovibrio frasassiensisgen. nov., sp. nov., an autotrophic, elemental sulfur disproportionating bacterium isolated from sulfidic karst sediment, and proposal of Thiovibrionaceae fam. nov.</title>
        <authorList>
            <person name="Aronson H."/>
            <person name="Thomas C."/>
            <person name="Bhattacharyya M."/>
            <person name="Eckstein S."/>
            <person name="Jensen S."/>
            <person name="Barco R."/>
            <person name="Macalady J."/>
            <person name="Amend J."/>
        </authorList>
    </citation>
    <scope>NUCLEOTIDE SEQUENCE</scope>
    <source>
        <strain evidence="4">RS19-109</strain>
    </source>
</reference>
<gene>
    <name evidence="4" type="ORF">OLX77_12240</name>
</gene>
<dbReference type="NCBIfam" id="TIGR00254">
    <property type="entry name" value="GGDEF"/>
    <property type="match status" value="1"/>
</dbReference>
<keyword evidence="4" id="KW-0808">Transferase</keyword>
<keyword evidence="5" id="KW-1185">Reference proteome</keyword>
<evidence type="ECO:0000313" key="4">
    <source>
        <dbReference type="EMBL" id="MDG4476925.1"/>
    </source>
</evidence>
<dbReference type="EMBL" id="JAPHEH010000001">
    <property type="protein sequence ID" value="MDG4476925.1"/>
    <property type="molecule type" value="Genomic_DNA"/>
</dbReference>
<dbReference type="SMART" id="SM00267">
    <property type="entry name" value="GGDEF"/>
    <property type="match status" value="1"/>
</dbReference>
<organism evidence="4 5">
    <name type="scientific">Thiovibrio frasassiensis</name>
    <dbReference type="NCBI Taxonomy" id="2984131"/>
    <lineage>
        <taxon>Bacteria</taxon>
        <taxon>Pseudomonadati</taxon>
        <taxon>Thermodesulfobacteriota</taxon>
        <taxon>Desulfobulbia</taxon>
        <taxon>Desulfobulbales</taxon>
        <taxon>Thiovibrionaceae</taxon>
        <taxon>Thiovibrio</taxon>
    </lineage>
</organism>
<dbReference type="Pfam" id="PF08448">
    <property type="entry name" value="PAS_4"/>
    <property type="match status" value="1"/>
</dbReference>
<reference evidence="4" key="2">
    <citation type="submission" date="2022-10" db="EMBL/GenBank/DDBJ databases">
        <authorList>
            <person name="Aronson H.S."/>
        </authorList>
    </citation>
    <scope>NUCLEOTIDE SEQUENCE</scope>
    <source>
        <strain evidence="4">RS19-109</strain>
    </source>
</reference>
<dbReference type="PROSITE" id="PS50887">
    <property type="entry name" value="GGDEF"/>
    <property type="match status" value="1"/>
</dbReference>
<dbReference type="Pfam" id="PF13426">
    <property type="entry name" value="PAS_9"/>
    <property type="match status" value="1"/>
</dbReference>
<dbReference type="InterPro" id="IPR001610">
    <property type="entry name" value="PAC"/>
</dbReference>
<keyword evidence="4" id="KW-0548">Nucleotidyltransferase</keyword>
<name>A0A9X4MIN0_9BACT</name>
<dbReference type="NCBIfam" id="TIGR00229">
    <property type="entry name" value="sensory_box"/>
    <property type="match status" value="2"/>
</dbReference>
<dbReference type="PROSITE" id="PS50112">
    <property type="entry name" value="PAS"/>
    <property type="match status" value="2"/>
</dbReference>